<proteinExistence type="predicted"/>
<evidence type="ECO:0000313" key="2">
    <source>
        <dbReference type="EMBL" id="MDT0467451.1"/>
    </source>
</evidence>
<comment type="caution">
    <text evidence="2">The sequence shown here is derived from an EMBL/GenBank/DDBJ whole genome shotgun (WGS) entry which is preliminary data.</text>
</comment>
<evidence type="ECO:0000259" key="1">
    <source>
        <dbReference type="Pfam" id="PF13454"/>
    </source>
</evidence>
<sequence length="616" mass="67229">MPQPTRTICVVGAGPRGLAVLERLCANHTGERRLSVHVVDPCPPGPGRTWRTRQSPHLLMNTVTSQVSQFTDDSVQCAGPIRPGPSLYDWLQRPEAGTPKDWLRAERLGPDDYPSRAQYGRYLEWVFAHLVATAPDTLRIVVHPATAVALDEDATGQCVTLDDGTRLTGLDVVVLSLGHGPNEPAAEERRLTAFAGRHGLRYLPAANPADLDLDDIASGEVVGLRGLGLAFFDVLALLTEGRGGKFAPTPDGLRYLPSGQEPVLYAGSRRGVPYQARGENQKGPTGRHEPLFLTLDAVRRIRALSGATFRQHVWPLLDAEVRAVYHHALVAQRTDRATADLFLAEYLAADASGRTAVLRRHGVTAADEWDWERVERPWGQRAFADRADFNRWLLDYLREDARQARGGNVDNPVKAALDVLRDLRNEVRLSIDHTGITGSSYRDEVVGWFTPLNAYLSIGPPLSRIEEMTALVEAGVLQVVGPRTRVRPDPLGEGFLIGSDAIPGAEVRATTLIEARIPDVDLRRSGNPLLRHLLSTGQGRPHSIPDSEGAYETGGLDVTRRPYRVVDAEGVPHPRRFAYGVPTEFVHWATAAGIRPGVGSVILEDADAIARAALAP</sequence>
<organism evidence="2 3">
    <name type="scientific">Streptomyces gibsoniae</name>
    <dbReference type="NCBI Taxonomy" id="3075529"/>
    <lineage>
        <taxon>Bacteria</taxon>
        <taxon>Bacillati</taxon>
        <taxon>Actinomycetota</taxon>
        <taxon>Actinomycetes</taxon>
        <taxon>Kitasatosporales</taxon>
        <taxon>Streptomycetaceae</taxon>
        <taxon>Streptomyces</taxon>
    </lineage>
</organism>
<reference evidence="3" key="1">
    <citation type="submission" date="2023-07" db="EMBL/GenBank/DDBJ databases">
        <title>30 novel species of actinomycetes from the DSMZ collection.</title>
        <authorList>
            <person name="Nouioui I."/>
        </authorList>
    </citation>
    <scope>NUCLEOTIDE SEQUENCE [LARGE SCALE GENOMIC DNA]</scope>
    <source>
        <strain evidence="3">DSM 41699</strain>
    </source>
</reference>
<dbReference type="EMBL" id="JAVREY010000053">
    <property type="protein sequence ID" value="MDT0467451.1"/>
    <property type="molecule type" value="Genomic_DNA"/>
</dbReference>
<evidence type="ECO:0000313" key="3">
    <source>
        <dbReference type="Proteomes" id="UP001183809"/>
    </source>
</evidence>
<accession>A0ABU2U2J6</accession>
<dbReference type="InterPro" id="IPR038732">
    <property type="entry name" value="HpyO/CreE_NAD-binding"/>
</dbReference>
<dbReference type="Gene3D" id="3.50.50.60">
    <property type="entry name" value="FAD/NAD(P)-binding domain"/>
    <property type="match status" value="1"/>
</dbReference>
<dbReference type="Pfam" id="PF13454">
    <property type="entry name" value="NAD_binding_9"/>
    <property type="match status" value="1"/>
</dbReference>
<dbReference type="PANTHER" id="PTHR40254:SF1">
    <property type="entry name" value="BLR0577 PROTEIN"/>
    <property type="match status" value="1"/>
</dbReference>
<dbReference type="InterPro" id="IPR036188">
    <property type="entry name" value="FAD/NAD-bd_sf"/>
</dbReference>
<dbReference type="InterPro" id="IPR052189">
    <property type="entry name" value="L-asp_N-monooxygenase_NS-form"/>
</dbReference>
<dbReference type="SUPFAM" id="SSF51905">
    <property type="entry name" value="FAD/NAD(P)-binding domain"/>
    <property type="match status" value="1"/>
</dbReference>
<keyword evidence="3" id="KW-1185">Reference proteome</keyword>
<protein>
    <submittedName>
        <fullName evidence="2">FAD/NAD(P)-binding protein</fullName>
    </submittedName>
</protein>
<dbReference type="PANTHER" id="PTHR40254">
    <property type="entry name" value="BLR0577 PROTEIN"/>
    <property type="match status" value="1"/>
</dbReference>
<dbReference type="Proteomes" id="UP001183809">
    <property type="component" value="Unassembled WGS sequence"/>
</dbReference>
<name>A0ABU2U2J6_9ACTN</name>
<feature type="domain" description="FAD-dependent urate hydroxylase HpyO/Asp monooxygenase CreE-like FAD/NAD(P)-binding" evidence="1">
    <location>
        <begin position="10"/>
        <end position="179"/>
    </location>
</feature>
<gene>
    <name evidence="2" type="ORF">RM764_31400</name>
</gene>